<keyword evidence="3" id="KW-0547">Nucleotide-binding</keyword>
<evidence type="ECO:0000256" key="6">
    <source>
        <dbReference type="ARBA" id="ARBA00023277"/>
    </source>
</evidence>
<reference evidence="15 16" key="1">
    <citation type="submission" date="2023-12" db="EMBL/GenBank/DDBJ databases">
        <title>Genome sequencing and assembly of bacterial species from a model synthetic community.</title>
        <authorList>
            <person name="Hogle S.L."/>
        </authorList>
    </citation>
    <scope>NUCLEOTIDE SEQUENCE [LARGE SCALE GENOMIC DNA]</scope>
    <source>
        <strain evidence="15 16">HAMBI 2494</strain>
    </source>
</reference>
<dbReference type="Gene3D" id="3.40.980.20">
    <property type="entry name" value="Four-carbon acid sugar kinase, nucleotide binding domain"/>
    <property type="match status" value="1"/>
</dbReference>
<dbReference type="Pfam" id="PF17042">
    <property type="entry name" value="NBD_C"/>
    <property type="match status" value="1"/>
</dbReference>
<dbReference type="InterPro" id="IPR050007">
    <property type="entry name" value="OtnK"/>
</dbReference>
<keyword evidence="16" id="KW-1185">Reference proteome</keyword>
<dbReference type="InterPro" id="IPR042213">
    <property type="entry name" value="NBD_C_sf"/>
</dbReference>
<dbReference type="InterPro" id="IPR037051">
    <property type="entry name" value="4-carb_acid_sugar_kinase_N_sf"/>
</dbReference>
<sequence length="447" mass="46206">MNTDNQTTSRPLLGCIADDFTGATDLANMLVKSGMRTVQTIGVPESGANEKANGAQMVAADAIVVALKSRTVAAADAVAQSLAALAWLRAQGCRQFFFKYCSTFDSTDAGNIGPVADALLDALSDASSDESSGGFTIACPAFPENGRTVYRGHLFVGDALLNESGMEHHPLTPMKDANLVRVLQRQTASKVGLVRYDAIALGAAAVRASIDQLRAEGVRLAIADALTDRDLYVLGEACADLPLVTGGSGVALGLPANFRRAGLLPERDDADALPRVEGHAAVLAGSASKATNAQVAAWRAHRPAFRIDPLAASRGEPVVDEALEFARRHLPEPVLIYATATPDEVKAVQQALGVEAAGHLVESTLAAIAQGLRAAGVTKFVVAGGETSGAVVQALGVKSLQIGAQIDPGVPATATIGARPLGLALKSGNFGAVDFFEKALRELQGAR</sequence>
<evidence type="ECO:0000256" key="11">
    <source>
        <dbReference type="ARBA" id="ARBA00039461"/>
    </source>
</evidence>
<comment type="function">
    <text evidence="9">Catalyzes the ATP-dependent phosphorylation of 3-oxo-tetronate to 3-oxo-tetronate 4-phosphate.</text>
</comment>
<dbReference type="InterPro" id="IPR031475">
    <property type="entry name" value="NBD_C"/>
</dbReference>
<dbReference type="Proteomes" id="UP001325479">
    <property type="component" value="Chromosome"/>
</dbReference>
<protein>
    <recommendedName>
        <fullName evidence="11">3-oxo-tetronate kinase</fullName>
        <ecNumber evidence="10">2.7.1.217</ecNumber>
    </recommendedName>
    <alternativeName>
        <fullName evidence="12">3-dehydrotetronate 4-kinase</fullName>
    </alternativeName>
</protein>
<proteinExistence type="inferred from homology"/>
<keyword evidence="2 15" id="KW-0808">Transferase</keyword>
<evidence type="ECO:0000256" key="5">
    <source>
        <dbReference type="ARBA" id="ARBA00022840"/>
    </source>
</evidence>
<evidence type="ECO:0000259" key="14">
    <source>
        <dbReference type="Pfam" id="PF17042"/>
    </source>
</evidence>
<evidence type="ECO:0000313" key="15">
    <source>
        <dbReference type="EMBL" id="WQD81200.1"/>
    </source>
</evidence>
<keyword evidence="6" id="KW-0119">Carbohydrate metabolism</keyword>
<evidence type="ECO:0000256" key="8">
    <source>
        <dbReference type="ARBA" id="ARBA00036346"/>
    </source>
</evidence>
<evidence type="ECO:0000256" key="1">
    <source>
        <dbReference type="ARBA" id="ARBA00005715"/>
    </source>
</evidence>
<evidence type="ECO:0000256" key="7">
    <source>
        <dbReference type="ARBA" id="ARBA00035898"/>
    </source>
</evidence>
<comment type="catalytic activity">
    <reaction evidence="8">
        <text>3-dehydro-D-erythronate + ATP = 3-dehydro-4-O-phospho-D-erythronate + ADP + H(+)</text>
        <dbReference type="Rhea" id="RHEA:52556"/>
        <dbReference type="ChEBI" id="CHEBI:15378"/>
        <dbReference type="ChEBI" id="CHEBI:30616"/>
        <dbReference type="ChEBI" id="CHEBI:57958"/>
        <dbReference type="ChEBI" id="CHEBI:136593"/>
        <dbReference type="ChEBI" id="CHEBI:456216"/>
        <dbReference type="EC" id="2.7.1.217"/>
    </reaction>
</comment>
<dbReference type="GO" id="GO:0016301">
    <property type="term" value="F:kinase activity"/>
    <property type="evidence" value="ECO:0007669"/>
    <property type="project" value="UniProtKB-KW"/>
</dbReference>
<evidence type="ECO:0000256" key="2">
    <source>
        <dbReference type="ARBA" id="ARBA00022679"/>
    </source>
</evidence>
<feature type="domain" description="Four-carbon acid sugar kinase nucleotide binding" evidence="14">
    <location>
        <begin position="281"/>
        <end position="436"/>
    </location>
</feature>
<keyword evidence="5" id="KW-0067">ATP-binding</keyword>
<dbReference type="Gene3D" id="3.40.50.10840">
    <property type="entry name" value="Putative sugar-binding, N-terminal domain"/>
    <property type="match status" value="1"/>
</dbReference>
<dbReference type="Pfam" id="PF07005">
    <property type="entry name" value="SBD_N"/>
    <property type="match status" value="1"/>
</dbReference>
<gene>
    <name evidence="15" type="primary">otnK</name>
    <name evidence="15" type="ORF">U0042_28495</name>
</gene>
<evidence type="ECO:0000256" key="3">
    <source>
        <dbReference type="ARBA" id="ARBA00022741"/>
    </source>
</evidence>
<organism evidence="15 16">
    <name type="scientific">Paraburkholderia kururiensis</name>
    <dbReference type="NCBI Taxonomy" id="984307"/>
    <lineage>
        <taxon>Bacteria</taxon>
        <taxon>Pseudomonadati</taxon>
        <taxon>Pseudomonadota</taxon>
        <taxon>Betaproteobacteria</taxon>
        <taxon>Burkholderiales</taxon>
        <taxon>Burkholderiaceae</taxon>
        <taxon>Paraburkholderia</taxon>
    </lineage>
</organism>
<comment type="catalytic activity">
    <reaction evidence="7">
        <text>3-dehydro-L-erythronate + ATP = 3-dehydro-4-O-phospho-L-erythronate + ADP + H(+)</text>
        <dbReference type="Rhea" id="RHEA:52552"/>
        <dbReference type="ChEBI" id="CHEBI:15378"/>
        <dbReference type="ChEBI" id="CHEBI:30616"/>
        <dbReference type="ChEBI" id="CHEBI:136592"/>
        <dbReference type="ChEBI" id="CHEBI:136670"/>
        <dbReference type="ChEBI" id="CHEBI:456216"/>
        <dbReference type="EC" id="2.7.1.217"/>
    </reaction>
</comment>
<keyword evidence="4 15" id="KW-0418">Kinase</keyword>
<dbReference type="EC" id="2.7.1.217" evidence="10"/>
<dbReference type="EMBL" id="CP139965">
    <property type="protein sequence ID" value="WQD81200.1"/>
    <property type="molecule type" value="Genomic_DNA"/>
</dbReference>
<evidence type="ECO:0000313" key="16">
    <source>
        <dbReference type="Proteomes" id="UP001325479"/>
    </source>
</evidence>
<dbReference type="NCBIfam" id="NF043035">
    <property type="entry name" value="OxoTetrKin"/>
    <property type="match status" value="1"/>
</dbReference>
<feature type="domain" description="Four-carbon acid sugar kinase N-terminal" evidence="13">
    <location>
        <begin position="13"/>
        <end position="253"/>
    </location>
</feature>
<evidence type="ECO:0000256" key="9">
    <source>
        <dbReference type="ARBA" id="ARBA00037335"/>
    </source>
</evidence>
<comment type="similarity">
    <text evidence="1">Belongs to the four-carbon acid sugar kinase family.</text>
</comment>
<dbReference type="SUPFAM" id="SSF142764">
    <property type="entry name" value="YgbK-like"/>
    <property type="match status" value="1"/>
</dbReference>
<accession>A0ABZ0WUY0</accession>
<evidence type="ECO:0000256" key="4">
    <source>
        <dbReference type="ARBA" id="ARBA00022777"/>
    </source>
</evidence>
<evidence type="ECO:0000256" key="12">
    <source>
        <dbReference type="ARBA" id="ARBA00041377"/>
    </source>
</evidence>
<evidence type="ECO:0000256" key="10">
    <source>
        <dbReference type="ARBA" id="ARBA00039095"/>
    </source>
</evidence>
<dbReference type="InterPro" id="IPR010737">
    <property type="entry name" value="4-carb_acid_sugar_kinase_N"/>
</dbReference>
<name>A0ABZ0WUY0_9BURK</name>
<evidence type="ECO:0000259" key="13">
    <source>
        <dbReference type="Pfam" id="PF07005"/>
    </source>
</evidence>